<evidence type="ECO:0000313" key="2">
    <source>
        <dbReference type="EMBL" id="MQT05284.1"/>
    </source>
</evidence>
<organism evidence="2 3">
    <name type="scientific">Streptomyces jumonjinensis</name>
    <dbReference type="NCBI Taxonomy" id="1945"/>
    <lineage>
        <taxon>Bacteria</taxon>
        <taxon>Bacillati</taxon>
        <taxon>Actinomycetota</taxon>
        <taxon>Actinomycetes</taxon>
        <taxon>Kitasatosporales</taxon>
        <taxon>Streptomycetaceae</taxon>
        <taxon>Streptomyces</taxon>
    </lineage>
</organism>
<name>A0A646KSI8_STRJU</name>
<evidence type="ECO:0000256" key="1">
    <source>
        <dbReference type="SAM" id="Phobius"/>
    </source>
</evidence>
<dbReference type="RefSeq" id="WP_153526593.1">
    <property type="nucleotide sequence ID" value="NZ_JBEPDZ010000052.1"/>
</dbReference>
<proteinExistence type="predicted"/>
<feature type="transmembrane region" description="Helical" evidence="1">
    <location>
        <begin position="48"/>
        <end position="71"/>
    </location>
</feature>
<dbReference type="AlphaFoldDB" id="A0A646KSI8"/>
<keyword evidence="1" id="KW-0812">Transmembrane</keyword>
<protein>
    <submittedName>
        <fullName evidence="2">Uncharacterized protein</fullName>
    </submittedName>
</protein>
<feature type="transmembrane region" description="Helical" evidence="1">
    <location>
        <begin position="83"/>
        <end position="104"/>
    </location>
</feature>
<keyword evidence="1" id="KW-1133">Transmembrane helix</keyword>
<dbReference type="Proteomes" id="UP000419138">
    <property type="component" value="Unassembled WGS sequence"/>
</dbReference>
<comment type="caution">
    <text evidence="2">The sequence shown here is derived from an EMBL/GenBank/DDBJ whole genome shotgun (WGS) entry which is preliminary data.</text>
</comment>
<keyword evidence="1" id="KW-0472">Membrane</keyword>
<gene>
    <name evidence="2" type="ORF">FF041_35825</name>
</gene>
<sequence>MTHPLGRRIAATLLIGQVAYVALTQILLGALGPDTAAVDHNAPSASGLLLYGTVVIGILVVMAGGAALLAVERVREGVHGLLRTAWLVCLALGELAIAASFLAYAATETFGPDTVIGAFAVVMSVGIAVVCAAEVRAALHALRRASVDVRV</sequence>
<accession>A0A646KSI8</accession>
<feature type="transmembrane region" description="Helical" evidence="1">
    <location>
        <begin position="9"/>
        <end position="28"/>
    </location>
</feature>
<dbReference type="EMBL" id="VCLA01000200">
    <property type="protein sequence ID" value="MQT05284.1"/>
    <property type="molecule type" value="Genomic_DNA"/>
</dbReference>
<keyword evidence="3" id="KW-1185">Reference proteome</keyword>
<feature type="transmembrane region" description="Helical" evidence="1">
    <location>
        <begin position="116"/>
        <end position="135"/>
    </location>
</feature>
<evidence type="ECO:0000313" key="3">
    <source>
        <dbReference type="Proteomes" id="UP000419138"/>
    </source>
</evidence>
<reference evidence="2 3" key="1">
    <citation type="submission" date="2019-05" db="EMBL/GenBank/DDBJ databases">
        <title>Comparative genomics and metabolomics analyses of clavulanic acid producing Streptomyces species provides insight into specialized metabolism and evolution of beta-lactam biosynthetic gene clusters.</title>
        <authorList>
            <person name="Moore M.A."/>
            <person name="Cruz-Morales P."/>
            <person name="Barona Gomez F."/>
            <person name="Kapil T."/>
        </authorList>
    </citation>
    <scope>NUCLEOTIDE SEQUENCE [LARGE SCALE GENOMIC DNA]</scope>
    <source>
        <strain evidence="2 3">NRRL 5741</strain>
    </source>
</reference>